<dbReference type="PANTHER" id="PTHR46118">
    <property type="entry name" value="PROTEIN ABHD11"/>
    <property type="match status" value="1"/>
</dbReference>
<evidence type="ECO:0000313" key="3">
    <source>
        <dbReference type="EMBL" id="GFH56275.1"/>
    </source>
</evidence>
<comment type="caution">
    <text evidence="3">The sequence shown here is derived from an EMBL/GenBank/DDBJ whole genome shotgun (WGS) entry which is preliminary data.</text>
</comment>
<proteinExistence type="inferred from homology"/>
<dbReference type="Gene3D" id="3.40.50.1820">
    <property type="entry name" value="alpha/beta hydrolase"/>
    <property type="match status" value="1"/>
</dbReference>
<dbReference type="SUPFAM" id="SSF53474">
    <property type="entry name" value="alpha/beta-Hydrolases"/>
    <property type="match status" value="1"/>
</dbReference>
<dbReference type="Proteomes" id="UP001054902">
    <property type="component" value="Unassembled WGS sequence"/>
</dbReference>
<evidence type="ECO:0000256" key="1">
    <source>
        <dbReference type="ARBA" id="ARBA00008645"/>
    </source>
</evidence>
<dbReference type="InterPro" id="IPR029058">
    <property type="entry name" value="AB_hydrolase_fold"/>
</dbReference>
<dbReference type="PANTHER" id="PTHR46118:SF4">
    <property type="entry name" value="PROTEIN ABHD11"/>
    <property type="match status" value="1"/>
</dbReference>
<reference evidence="3 4" key="1">
    <citation type="journal article" date="2021" name="Sci. Rep.">
        <title>The genome of the diatom Chaetoceros tenuissimus carries an ancient integrated fragment of an extant virus.</title>
        <authorList>
            <person name="Hongo Y."/>
            <person name="Kimura K."/>
            <person name="Takaki Y."/>
            <person name="Yoshida Y."/>
            <person name="Baba S."/>
            <person name="Kobayashi G."/>
            <person name="Nagasaki K."/>
            <person name="Hano T."/>
            <person name="Tomaru Y."/>
        </authorList>
    </citation>
    <scope>NUCLEOTIDE SEQUENCE [LARGE SCALE GENOMIC DNA]</scope>
    <source>
        <strain evidence="3 4">NIES-3715</strain>
    </source>
</reference>
<sequence length="127" mass="14443">MELRQKIEDPALRAFVLTNLETKSIENKKQTLAWKINIDAISDQLHRIASFDVKSIDLHDGEFDLKYEGDTFLIKGGASSFVKGSHMDVISRHFPNYMLTTVKGSGHWVHAESPDATLALLKRYLDR</sequence>
<name>A0AAD3D4C3_9STRA</name>
<dbReference type="GO" id="GO:0052689">
    <property type="term" value="F:carboxylic ester hydrolase activity"/>
    <property type="evidence" value="ECO:0007669"/>
    <property type="project" value="TreeGrafter"/>
</dbReference>
<organism evidence="3 4">
    <name type="scientific">Chaetoceros tenuissimus</name>
    <dbReference type="NCBI Taxonomy" id="426638"/>
    <lineage>
        <taxon>Eukaryota</taxon>
        <taxon>Sar</taxon>
        <taxon>Stramenopiles</taxon>
        <taxon>Ochrophyta</taxon>
        <taxon>Bacillariophyta</taxon>
        <taxon>Coscinodiscophyceae</taxon>
        <taxon>Chaetocerotophycidae</taxon>
        <taxon>Chaetocerotales</taxon>
        <taxon>Chaetocerotaceae</taxon>
        <taxon>Chaetoceros</taxon>
    </lineage>
</organism>
<comment type="similarity">
    <text evidence="1">Belongs to the AB hydrolase superfamily.</text>
</comment>
<accession>A0AAD3D4C3</accession>
<dbReference type="EMBL" id="BLLK01000051">
    <property type="protein sequence ID" value="GFH56275.1"/>
    <property type="molecule type" value="Genomic_DNA"/>
</dbReference>
<keyword evidence="2" id="KW-0378">Hydrolase</keyword>
<protein>
    <submittedName>
        <fullName evidence="3">Alpha/beta-hydrolase</fullName>
    </submittedName>
</protein>
<evidence type="ECO:0000256" key="2">
    <source>
        <dbReference type="ARBA" id="ARBA00022801"/>
    </source>
</evidence>
<keyword evidence="4" id="KW-1185">Reference proteome</keyword>
<evidence type="ECO:0000313" key="4">
    <source>
        <dbReference type="Proteomes" id="UP001054902"/>
    </source>
</evidence>
<dbReference type="AlphaFoldDB" id="A0AAD3D4C3"/>
<gene>
    <name evidence="3" type="ORF">CTEN210_12751</name>
</gene>